<keyword evidence="3" id="KW-1185">Reference proteome</keyword>
<dbReference type="EMBL" id="CAFZ01001499">
    <property type="protein sequence ID" value="CCA77337.1"/>
    <property type="molecule type" value="Genomic_DNA"/>
</dbReference>
<accession>G4U194</accession>
<comment type="caution">
    <text evidence="2">The sequence shown here is derived from an EMBL/GenBank/DDBJ whole genome shotgun (WGS) entry which is preliminary data.</text>
</comment>
<sequence>MSRVEREKLFLQIDVQNLTQESMWFERLEFKPVDGWTFTDANESSIEARQAFTGPKTLVQPQDTFQYIYTLIPAVVPRFLIKTAPGVVIPLGRLDLACRTTFGEPGRLLTSCYPGVFPKHPLLPSSRRFLHMSKKGYWPDSVTPVPR</sequence>
<dbReference type="Pfam" id="PF23647">
    <property type="entry name" value="TRAPPC13_M"/>
    <property type="match status" value="1"/>
</dbReference>
<reference evidence="2 3" key="1">
    <citation type="journal article" date="2011" name="PLoS Pathog.">
        <title>Endophytic Life Strategies Decoded by Genome and Transcriptome Analyses of the Mutualistic Root Symbiont Piriformospora indica.</title>
        <authorList>
            <person name="Zuccaro A."/>
            <person name="Lahrmann U."/>
            <person name="Guldener U."/>
            <person name="Langen G."/>
            <person name="Pfiffi S."/>
            <person name="Biedenkopf D."/>
            <person name="Wong P."/>
            <person name="Samans B."/>
            <person name="Grimm C."/>
            <person name="Basiewicz M."/>
            <person name="Murat C."/>
            <person name="Martin F."/>
            <person name="Kogel K.H."/>
        </authorList>
    </citation>
    <scope>NUCLEOTIDE SEQUENCE [LARGE SCALE GENOMIC DNA]</scope>
    <source>
        <strain evidence="2 3">DSM 11827</strain>
    </source>
</reference>
<feature type="domain" description="Trafficking protein particle complex subunit 13 middle" evidence="1">
    <location>
        <begin position="6"/>
        <end position="112"/>
    </location>
</feature>
<gene>
    <name evidence="2" type="ORF">PIIN_11314</name>
</gene>
<dbReference type="PANTHER" id="PTHR13134:SF3">
    <property type="entry name" value="TRAFFICKING PROTEIN PARTICLE COMPLEX SUBUNIT 13"/>
    <property type="match status" value="1"/>
</dbReference>
<dbReference type="AlphaFoldDB" id="G4U194"/>
<dbReference type="GO" id="GO:1990072">
    <property type="term" value="C:TRAPPIII protein complex"/>
    <property type="evidence" value="ECO:0007669"/>
    <property type="project" value="TreeGrafter"/>
</dbReference>
<dbReference type="STRING" id="1109443.G4U194"/>
<dbReference type="InterPro" id="IPR055429">
    <property type="entry name" value="TRAPPC13_M"/>
</dbReference>
<evidence type="ECO:0000259" key="1">
    <source>
        <dbReference type="Pfam" id="PF23647"/>
    </source>
</evidence>
<dbReference type="PANTHER" id="PTHR13134">
    <property type="entry name" value="TRAFFICKING PROTEIN PARTICLE COMPLEX SUBUNIT 13"/>
    <property type="match status" value="1"/>
</dbReference>
<dbReference type="InParanoid" id="G4U194"/>
<dbReference type="InterPro" id="IPR010378">
    <property type="entry name" value="TRAPPC13"/>
</dbReference>
<proteinExistence type="predicted"/>
<dbReference type="HOGENOM" id="CLU_1768835_0_0_1"/>
<evidence type="ECO:0000313" key="3">
    <source>
        <dbReference type="Proteomes" id="UP000007148"/>
    </source>
</evidence>
<evidence type="ECO:0000313" key="2">
    <source>
        <dbReference type="EMBL" id="CCA77337.1"/>
    </source>
</evidence>
<dbReference type="Proteomes" id="UP000007148">
    <property type="component" value="Unassembled WGS sequence"/>
</dbReference>
<dbReference type="eggNOG" id="KOG2625">
    <property type="taxonomic scope" value="Eukaryota"/>
</dbReference>
<dbReference type="OrthoDB" id="3258395at2759"/>
<name>G4U194_SERID</name>
<organism evidence="2 3">
    <name type="scientific">Serendipita indica (strain DSM 11827)</name>
    <name type="common">Root endophyte fungus</name>
    <name type="synonym">Piriformospora indica</name>
    <dbReference type="NCBI Taxonomy" id="1109443"/>
    <lineage>
        <taxon>Eukaryota</taxon>
        <taxon>Fungi</taxon>
        <taxon>Dikarya</taxon>
        <taxon>Basidiomycota</taxon>
        <taxon>Agaricomycotina</taxon>
        <taxon>Agaricomycetes</taxon>
        <taxon>Sebacinales</taxon>
        <taxon>Serendipitaceae</taxon>
        <taxon>Serendipita</taxon>
    </lineage>
</organism>
<protein>
    <recommendedName>
        <fullName evidence="1">Trafficking protein particle complex subunit 13 middle domain-containing protein</fullName>
    </recommendedName>
</protein>